<protein>
    <submittedName>
        <fullName evidence="2">DUF5753 domain-containing protein</fullName>
    </submittedName>
</protein>
<gene>
    <name evidence="2" type="ORF">ACFPIH_41845</name>
</gene>
<comment type="caution">
    <text evidence="2">The sequence shown here is derived from an EMBL/GenBank/DDBJ whole genome shotgun (WGS) entry which is preliminary data.</text>
</comment>
<reference evidence="3" key="1">
    <citation type="journal article" date="2019" name="Int. J. Syst. Evol. Microbiol.">
        <title>The Global Catalogue of Microorganisms (GCM) 10K type strain sequencing project: providing services to taxonomists for standard genome sequencing and annotation.</title>
        <authorList>
            <consortium name="The Broad Institute Genomics Platform"/>
            <consortium name="The Broad Institute Genome Sequencing Center for Infectious Disease"/>
            <person name="Wu L."/>
            <person name="Ma J."/>
        </authorList>
    </citation>
    <scope>NUCLEOTIDE SEQUENCE [LARGE SCALE GENOMIC DNA]</scope>
    <source>
        <strain evidence="3">CGMCC 4.7177</strain>
    </source>
</reference>
<feature type="domain" description="DUF5753" evidence="1">
    <location>
        <begin position="25"/>
        <end position="196"/>
    </location>
</feature>
<accession>A0ABV9B1B1</accession>
<name>A0ABV9B1B1_9ACTN</name>
<evidence type="ECO:0000313" key="3">
    <source>
        <dbReference type="Proteomes" id="UP001595839"/>
    </source>
</evidence>
<evidence type="ECO:0000313" key="2">
    <source>
        <dbReference type="EMBL" id="MFC4505924.1"/>
    </source>
</evidence>
<dbReference type="RefSeq" id="WP_381183190.1">
    <property type="nucleotide sequence ID" value="NZ_JBHSFK010000038.1"/>
</dbReference>
<organism evidence="2 3">
    <name type="scientific">Streptomyces vulcanius</name>
    <dbReference type="NCBI Taxonomy" id="1441876"/>
    <lineage>
        <taxon>Bacteria</taxon>
        <taxon>Bacillati</taxon>
        <taxon>Actinomycetota</taxon>
        <taxon>Actinomycetes</taxon>
        <taxon>Kitasatosporales</taxon>
        <taxon>Streptomycetaceae</taxon>
        <taxon>Streptomyces</taxon>
    </lineage>
</organism>
<evidence type="ECO:0000259" key="1">
    <source>
        <dbReference type="Pfam" id="PF19054"/>
    </source>
</evidence>
<keyword evidence="3" id="KW-1185">Reference proteome</keyword>
<dbReference type="Pfam" id="PF19054">
    <property type="entry name" value="DUF5753"/>
    <property type="match status" value="1"/>
</dbReference>
<dbReference type="EMBL" id="JBHSFK010000038">
    <property type="protein sequence ID" value="MFC4505924.1"/>
    <property type="molecule type" value="Genomic_DNA"/>
</dbReference>
<dbReference type="Proteomes" id="UP001595839">
    <property type="component" value="Unassembled WGS sequence"/>
</dbReference>
<sequence length="203" mass="22805">MTQPKPTHLGWNELHQEGTGPVQDAFLELVRRTRDSRHYCSNIIWGNLQTADYARAVLRHVVDFHAIPDDVEAGVARRTARAQFMGQESRTYHTLLDEQALRTNLGGAEVMREQLRHVLDALSLPGVRLGVIPARAELAVYPGHSFSIFDGKLVEVETYASCLSVTEEDSVAVYERAFGLLERSAFYGQEARDLIEAELRVLT</sequence>
<dbReference type="InterPro" id="IPR043917">
    <property type="entry name" value="DUF5753"/>
</dbReference>
<proteinExistence type="predicted"/>